<dbReference type="InterPro" id="IPR019083">
    <property type="entry name" value="SAM_Ribosomal_mS41"/>
</dbReference>
<evidence type="ECO:0000313" key="6">
    <source>
        <dbReference type="EMBL" id="CAP73189.1"/>
    </source>
</evidence>
<dbReference type="PANTHER" id="PTHR28235:SF1">
    <property type="entry name" value="SMALL RIBOSOMAL SUBUNIT PROTEIN MS41"/>
    <property type="match status" value="1"/>
</dbReference>
<dbReference type="HOGENOM" id="CLU_087049_0_0_1"/>
<dbReference type="RefSeq" id="XP_001911364.1">
    <property type="nucleotide sequence ID" value="XM_001911329.1"/>
</dbReference>
<dbReference type="Pfam" id="PF09597">
    <property type="entry name" value="SAM_Ribosomal_mS41"/>
    <property type="match status" value="1"/>
</dbReference>
<dbReference type="GO" id="GO:0005739">
    <property type="term" value="C:mitochondrion"/>
    <property type="evidence" value="ECO:0007669"/>
    <property type="project" value="UniProtKB-SubCell"/>
</dbReference>
<dbReference type="PANTHER" id="PTHR28235">
    <property type="entry name" value="PROTEIN FYV4, MITOCHONDRIAL"/>
    <property type="match status" value="1"/>
</dbReference>
<reference evidence="6" key="1">
    <citation type="journal article" date="2008" name="Genome Biol.">
        <title>The genome sequence of the model ascomycete fungus Podospora anserina.</title>
        <authorList>
            <person name="Espagne E."/>
            <person name="Lespinet O."/>
            <person name="Malagnac F."/>
            <person name="Da Silva C."/>
            <person name="Jaillon O."/>
            <person name="Porcel B.M."/>
            <person name="Couloux A."/>
            <person name="Aury J.-M."/>
            <person name="Segurens B."/>
            <person name="Poulain J."/>
            <person name="Anthouard V."/>
            <person name="Grossetete S."/>
            <person name="Khalili H."/>
            <person name="Coppin E."/>
            <person name="Dequard-Chablat M."/>
            <person name="Picard M."/>
            <person name="Contamine V."/>
            <person name="Arnaise S."/>
            <person name="Bourdais A."/>
            <person name="Berteaux-Lecellier V."/>
            <person name="Gautheret D."/>
            <person name="de Vries R.P."/>
            <person name="Battaglia E."/>
            <person name="Coutinho P.M."/>
            <person name="Danchin E.G.J."/>
            <person name="Henrissat B."/>
            <person name="El Khoury R."/>
            <person name="Sainsard-Chanet A."/>
            <person name="Boivin A."/>
            <person name="Pinan-Lucarre B."/>
            <person name="Sellem C.H."/>
            <person name="Debuchy R."/>
            <person name="Wincker P."/>
            <person name="Weissenbach J."/>
            <person name="Silar P."/>
        </authorList>
    </citation>
    <scope>NUCLEOTIDE SEQUENCE [LARGE SCALE GENOMIC DNA]</scope>
    <source>
        <strain evidence="6">S mat+</strain>
    </source>
</reference>
<evidence type="ECO:0000259" key="5">
    <source>
        <dbReference type="SMART" id="SM01238"/>
    </source>
</evidence>
<evidence type="ECO:0000256" key="2">
    <source>
        <dbReference type="ARBA" id="ARBA00010492"/>
    </source>
</evidence>
<feature type="domain" description="Small ribosomal subunit protein mS41 SAM" evidence="5">
    <location>
        <begin position="115"/>
        <end position="171"/>
    </location>
</feature>
<dbReference type="AlphaFoldDB" id="B2B5W4"/>
<accession>B2B5W4</accession>
<gene>
    <name evidence="6" type="ORF">PODANS_2_5970</name>
</gene>
<organism evidence="6">
    <name type="scientific">Podospora anserina (strain S / ATCC MYA-4624 / DSM 980 / FGSC 10383)</name>
    <name type="common">Pleurage anserina</name>
    <dbReference type="NCBI Taxonomy" id="515849"/>
    <lineage>
        <taxon>Eukaryota</taxon>
        <taxon>Fungi</taxon>
        <taxon>Dikarya</taxon>
        <taxon>Ascomycota</taxon>
        <taxon>Pezizomycotina</taxon>
        <taxon>Sordariomycetes</taxon>
        <taxon>Sordariomycetidae</taxon>
        <taxon>Sordariales</taxon>
        <taxon>Podosporaceae</taxon>
        <taxon>Podospora</taxon>
        <taxon>Podospora anserina</taxon>
    </lineage>
</organism>
<sequence>TEKLSTPWSAFDRREEAIDCRQRTLEAISTGRDHILEPNVRRSCSIAHMNSLRLHSAFGLLLRPAAAAPVGVSTAVHGLRAFSATTSSQSAEAAPSPVPKPKTWIPNPTPFVPNVQTFLTLIGRDLKSHASKFPSWDSLFSLSSEQLRELGVEPPRSRRYLLRWRDKFARGEYGIGGDLKYVKGGKAILKLVEKVKSPELRLRYVVNVPEGKEVEDLPLSQQVRAKGFKVRGVDKITGPYVLPLKGGRAAVLKVTEGMWEDKRGHKVDGGERRRAEVRFKRGVAERKARREAQGLY</sequence>
<dbReference type="EMBL" id="CU640366">
    <property type="protein sequence ID" value="CAP73189.1"/>
    <property type="molecule type" value="Genomic_DNA"/>
</dbReference>
<evidence type="ECO:0000256" key="1">
    <source>
        <dbReference type="ARBA" id="ARBA00004173"/>
    </source>
</evidence>
<comment type="similarity">
    <text evidence="2">Belongs to the mitochondrion-specific ribosomal protein mS41 family.</text>
</comment>
<feature type="non-terminal residue" evidence="6">
    <location>
        <position position="1"/>
    </location>
</feature>
<dbReference type="OrthoDB" id="18595at2759"/>
<dbReference type="InterPro" id="IPR039603">
    <property type="entry name" value="Ribosomal_mS41"/>
</dbReference>
<name>B2B5W4_PODAN</name>
<proteinExistence type="inferred from homology"/>
<evidence type="ECO:0000256" key="4">
    <source>
        <dbReference type="ARBA" id="ARBA00035129"/>
    </source>
</evidence>
<dbReference type="VEuPathDB" id="FungiDB:PODANS_2_5970"/>
<reference evidence="6" key="2">
    <citation type="submission" date="2008-07" db="EMBL/GenBank/DDBJ databases">
        <authorList>
            <person name="Genoscope - CEA"/>
        </authorList>
    </citation>
    <scope>NUCLEOTIDE SEQUENCE</scope>
    <source>
        <strain evidence="6">S mat+</strain>
    </source>
</reference>
<comment type="subcellular location">
    <subcellularLocation>
        <location evidence="1">Mitochondrion</location>
    </subcellularLocation>
</comment>
<keyword evidence="3" id="KW-0496">Mitochondrion</keyword>
<protein>
    <recommendedName>
        <fullName evidence="4">Small ribosomal subunit protein mS41</fullName>
    </recommendedName>
</protein>
<dbReference type="SMART" id="SM01238">
    <property type="entry name" value="IGR"/>
    <property type="match status" value="1"/>
</dbReference>
<evidence type="ECO:0000256" key="3">
    <source>
        <dbReference type="ARBA" id="ARBA00023128"/>
    </source>
</evidence>
<dbReference type="KEGG" id="pan:PODANSg8406"/>
<dbReference type="GeneID" id="6195436"/>